<gene>
    <name evidence="1" type="ORF">L1987_03500</name>
</gene>
<comment type="caution">
    <text evidence="1">The sequence shown here is derived from an EMBL/GenBank/DDBJ whole genome shotgun (WGS) entry which is preliminary data.</text>
</comment>
<keyword evidence="2" id="KW-1185">Reference proteome</keyword>
<evidence type="ECO:0000313" key="1">
    <source>
        <dbReference type="EMBL" id="KAI3829377.1"/>
    </source>
</evidence>
<reference evidence="2" key="1">
    <citation type="journal article" date="2022" name="Mol. Ecol. Resour.">
        <title>The genomes of chicory, endive, great burdock and yacon provide insights into Asteraceae palaeo-polyploidization history and plant inulin production.</title>
        <authorList>
            <person name="Fan W."/>
            <person name="Wang S."/>
            <person name="Wang H."/>
            <person name="Wang A."/>
            <person name="Jiang F."/>
            <person name="Liu H."/>
            <person name="Zhao H."/>
            <person name="Xu D."/>
            <person name="Zhang Y."/>
        </authorList>
    </citation>
    <scope>NUCLEOTIDE SEQUENCE [LARGE SCALE GENOMIC DNA]</scope>
    <source>
        <strain evidence="2">cv. Yunnan</strain>
    </source>
</reference>
<organism evidence="1 2">
    <name type="scientific">Smallanthus sonchifolius</name>
    <dbReference type="NCBI Taxonomy" id="185202"/>
    <lineage>
        <taxon>Eukaryota</taxon>
        <taxon>Viridiplantae</taxon>
        <taxon>Streptophyta</taxon>
        <taxon>Embryophyta</taxon>
        <taxon>Tracheophyta</taxon>
        <taxon>Spermatophyta</taxon>
        <taxon>Magnoliopsida</taxon>
        <taxon>eudicotyledons</taxon>
        <taxon>Gunneridae</taxon>
        <taxon>Pentapetalae</taxon>
        <taxon>asterids</taxon>
        <taxon>campanulids</taxon>
        <taxon>Asterales</taxon>
        <taxon>Asteraceae</taxon>
        <taxon>Asteroideae</taxon>
        <taxon>Heliantheae alliance</taxon>
        <taxon>Millerieae</taxon>
        <taxon>Smallanthus</taxon>
    </lineage>
</organism>
<accession>A0ACB9KAU6</accession>
<proteinExistence type="predicted"/>
<protein>
    <submittedName>
        <fullName evidence="1">Uncharacterized protein</fullName>
    </submittedName>
</protein>
<evidence type="ECO:0000313" key="2">
    <source>
        <dbReference type="Proteomes" id="UP001056120"/>
    </source>
</evidence>
<dbReference type="EMBL" id="CM042018">
    <property type="protein sequence ID" value="KAI3829377.1"/>
    <property type="molecule type" value="Genomic_DNA"/>
</dbReference>
<name>A0ACB9KAU6_9ASTR</name>
<sequence length="332" mass="36511">MAILRSLRKLAQKTSNTRPFFISTPNPTSLRTLRSSIFLSRSSNSLSPPLYYPFHGPLFLSYPPWMLLQSATPLYFQSDVATIPKLRPLDLLRERKFPIKLGLGSVTSEGNLGDGNDLEIFGRSGGGLVQSFVNWPNFISMSRLVSGPVLGWMIMHDMYLPAFIGLVVSGATDWLDGYVARKMGINSVVGSYLDPLADKVLIGCVAMAMVERGLLHSGLVALVVIRDLALVGGAVYIRANHLGSKSRSWSEFFNLDGVRPQKVEPLMISKVNTCFQLALVTGALLQPEFGTQETESYITYLSWLVATTTVASTAAYGTQHLKSRSIFIQKNL</sequence>
<reference evidence="1 2" key="2">
    <citation type="journal article" date="2022" name="Mol. Ecol. Resour.">
        <title>The genomes of chicory, endive, great burdock and yacon provide insights into Asteraceae paleo-polyploidization history and plant inulin production.</title>
        <authorList>
            <person name="Fan W."/>
            <person name="Wang S."/>
            <person name="Wang H."/>
            <person name="Wang A."/>
            <person name="Jiang F."/>
            <person name="Liu H."/>
            <person name="Zhao H."/>
            <person name="Xu D."/>
            <person name="Zhang Y."/>
        </authorList>
    </citation>
    <scope>NUCLEOTIDE SEQUENCE [LARGE SCALE GENOMIC DNA]</scope>
    <source>
        <strain evidence="2">cv. Yunnan</strain>
        <tissue evidence="1">Leaves</tissue>
    </source>
</reference>
<dbReference type="Proteomes" id="UP001056120">
    <property type="component" value="Linkage Group LG01"/>
</dbReference>